<keyword evidence="3" id="KW-1185">Reference proteome</keyword>
<feature type="compositionally biased region" description="Polar residues" evidence="1">
    <location>
        <begin position="1"/>
        <end position="13"/>
    </location>
</feature>
<gene>
    <name evidence="2" type="ORF">CC1G_03404</name>
</gene>
<accession>A8NQL3</accession>
<proteinExistence type="predicted"/>
<feature type="compositionally biased region" description="Low complexity" evidence="1">
    <location>
        <begin position="64"/>
        <end position="73"/>
    </location>
</feature>
<dbReference type="AlphaFoldDB" id="A8NQL3"/>
<comment type="caution">
    <text evidence="2">The sequence shown here is derived from an EMBL/GenBank/DDBJ whole genome shotgun (WGS) entry which is preliminary data.</text>
</comment>
<name>A8NQL3_COPC7</name>
<dbReference type="EMBL" id="AACS02000008">
    <property type="protein sequence ID" value="EAU86193.1"/>
    <property type="molecule type" value="Genomic_DNA"/>
</dbReference>
<dbReference type="InParanoid" id="A8NQL3"/>
<protein>
    <submittedName>
        <fullName evidence="2">Uncharacterized protein</fullName>
    </submittedName>
</protein>
<dbReference type="OMA" id="DQAGHMF"/>
<feature type="region of interest" description="Disordered" evidence="1">
    <location>
        <begin position="56"/>
        <end position="150"/>
    </location>
</feature>
<dbReference type="Proteomes" id="UP000001861">
    <property type="component" value="Unassembled WGS sequence"/>
</dbReference>
<evidence type="ECO:0000256" key="1">
    <source>
        <dbReference type="SAM" id="MobiDB-lite"/>
    </source>
</evidence>
<sequence length="150" mass="15569">MSETNANADQGGQSATHLSLSSPSSTTINSTTPLRTSGGKQMLKDYEAAFSVLQSRYGTGGTVPSPKKTPSSKLPANTKPKVVPRDSSSAESTSSTSSTATIQAQSASDKPPTDESGSSTPSSSPKTSMLRSLFKGKRKDKALNSYSECK</sequence>
<dbReference type="KEGG" id="cci:CC1G_03404"/>
<dbReference type="VEuPathDB" id="FungiDB:CC1G_03404"/>
<feature type="compositionally biased region" description="Low complexity" evidence="1">
    <location>
        <begin position="14"/>
        <end position="34"/>
    </location>
</feature>
<organism evidence="2 3">
    <name type="scientific">Coprinopsis cinerea (strain Okayama-7 / 130 / ATCC MYA-4618 / FGSC 9003)</name>
    <name type="common">Inky cap fungus</name>
    <name type="synonym">Hormographiella aspergillata</name>
    <dbReference type="NCBI Taxonomy" id="240176"/>
    <lineage>
        <taxon>Eukaryota</taxon>
        <taxon>Fungi</taxon>
        <taxon>Dikarya</taxon>
        <taxon>Basidiomycota</taxon>
        <taxon>Agaricomycotina</taxon>
        <taxon>Agaricomycetes</taxon>
        <taxon>Agaricomycetidae</taxon>
        <taxon>Agaricales</taxon>
        <taxon>Agaricineae</taxon>
        <taxon>Psathyrellaceae</taxon>
        <taxon>Coprinopsis</taxon>
    </lineage>
</organism>
<dbReference type="GeneID" id="6012157"/>
<evidence type="ECO:0000313" key="2">
    <source>
        <dbReference type="EMBL" id="EAU86193.1"/>
    </source>
</evidence>
<reference evidence="2 3" key="1">
    <citation type="journal article" date="2010" name="Proc. Natl. Acad. Sci. U.S.A.">
        <title>Insights into evolution of multicellular fungi from the assembled chromosomes of the mushroom Coprinopsis cinerea (Coprinus cinereus).</title>
        <authorList>
            <person name="Stajich J.E."/>
            <person name="Wilke S.K."/>
            <person name="Ahren D."/>
            <person name="Au C.H."/>
            <person name="Birren B.W."/>
            <person name="Borodovsky M."/>
            <person name="Burns C."/>
            <person name="Canback B."/>
            <person name="Casselton L.A."/>
            <person name="Cheng C.K."/>
            <person name="Deng J."/>
            <person name="Dietrich F.S."/>
            <person name="Fargo D.C."/>
            <person name="Farman M.L."/>
            <person name="Gathman A.C."/>
            <person name="Goldberg J."/>
            <person name="Guigo R."/>
            <person name="Hoegger P.J."/>
            <person name="Hooker J.B."/>
            <person name="Huggins A."/>
            <person name="James T.Y."/>
            <person name="Kamada T."/>
            <person name="Kilaru S."/>
            <person name="Kodira C."/>
            <person name="Kues U."/>
            <person name="Kupfer D."/>
            <person name="Kwan H.S."/>
            <person name="Lomsadze A."/>
            <person name="Li W."/>
            <person name="Lilly W.W."/>
            <person name="Ma L.J."/>
            <person name="Mackey A.J."/>
            <person name="Manning G."/>
            <person name="Martin F."/>
            <person name="Muraguchi H."/>
            <person name="Natvig D.O."/>
            <person name="Palmerini H."/>
            <person name="Ramesh M.A."/>
            <person name="Rehmeyer C.J."/>
            <person name="Roe B.A."/>
            <person name="Shenoy N."/>
            <person name="Stanke M."/>
            <person name="Ter-Hovhannisyan V."/>
            <person name="Tunlid A."/>
            <person name="Velagapudi R."/>
            <person name="Vision T.J."/>
            <person name="Zeng Q."/>
            <person name="Zolan M.E."/>
            <person name="Pukkila P.J."/>
        </authorList>
    </citation>
    <scope>NUCLEOTIDE SEQUENCE [LARGE SCALE GENOMIC DNA]</scope>
    <source>
        <strain evidence="3">Okayama-7 / 130 / ATCC MYA-4618 / FGSC 9003</strain>
    </source>
</reference>
<feature type="compositionally biased region" description="Low complexity" evidence="1">
    <location>
        <begin position="87"/>
        <end position="128"/>
    </location>
</feature>
<feature type="region of interest" description="Disordered" evidence="1">
    <location>
        <begin position="1"/>
        <end position="40"/>
    </location>
</feature>
<dbReference type="RefSeq" id="XP_001835622.1">
    <property type="nucleotide sequence ID" value="XM_001835570.1"/>
</dbReference>
<evidence type="ECO:0000313" key="3">
    <source>
        <dbReference type="Proteomes" id="UP000001861"/>
    </source>
</evidence>